<dbReference type="PANTHER" id="PTHR31728">
    <property type="entry name" value="ABRAXAS FAMILY MEMBER"/>
    <property type="match status" value="1"/>
</dbReference>
<dbReference type="GO" id="GO:0031593">
    <property type="term" value="F:polyubiquitin modification-dependent protein binding"/>
    <property type="evidence" value="ECO:0007669"/>
    <property type="project" value="TreeGrafter"/>
</dbReference>
<evidence type="ECO:0000313" key="2">
    <source>
        <dbReference type="EMBL" id="OQR73683.1"/>
    </source>
</evidence>
<dbReference type="GO" id="GO:0005634">
    <property type="term" value="C:nucleus"/>
    <property type="evidence" value="ECO:0007669"/>
    <property type="project" value="TreeGrafter"/>
</dbReference>
<dbReference type="PANTHER" id="PTHR31728:SF5">
    <property type="entry name" value="OS07G0540200 PROTEIN"/>
    <property type="match status" value="1"/>
</dbReference>
<dbReference type="Pfam" id="PF21125">
    <property type="entry name" value="MPN_2A_DUB_like"/>
    <property type="match status" value="1"/>
</dbReference>
<keyword evidence="1" id="KW-0175">Coiled coil</keyword>
<dbReference type="GO" id="GO:0008608">
    <property type="term" value="P:attachment of spindle microtubules to kinetochore"/>
    <property type="evidence" value="ECO:0007669"/>
    <property type="project" value="TreeGrafter"/>
</dbReference>
<evidence type="ECO:0000256" key="1">
    <source>
        <dbReference type="SAM" id="Coils"/>
    </source>
</evidence>
<gene>
    <name evidence="2" type="ORF">BIW11_09582</name>
</gene>
<dbReference type="GO" id="GO:0090307">
    <property type="term" value="P:mitotic spindle assembly"/>
    <property type="evidence" value="ECO:0007669"/>
    <property type="project" value="TreeGrafter"/>
</dbReference>
<dbReference type="AlphaFoldDB" id="A0A1V9XJW1"/>
<feature type="coiled-coil region" evidence="1">
    <location>
        <begin position="210"/>
        <end position="237"/>
    </location>
</feature>
<evidence type="ECO:0000313" key="3">
    <source>
        <dbReference type="Proteomes" id="UP000192247"/>
    </source>
</evidence>
<reference evidence="2 3" key="1">
    <citation type="journal article" date="2017" name="Gigascience">
        <title>Draft genome of the honey bee ectoparasitic mite, Tropilaelaps mercedesae, is shaped by the parasitic life history.</title>
        <authorList>
            <person name="Dong X."/>
            <person name="Armstrong S.D."/>
            <person name="Xia D."/>
            <person name="Makepeace B.L."/>
            <person name="Darby A.C."/>
            <person name="Kadowaki T."/>
        </authorList>
    </citation>
    <scope>NUCLEOTIDE SEQUENCE [LARGE SCALE GENOMIC DNA]</scope>
    <source>
        <strain evidence="2">Wuxi-XJTLU</strain>
    </source>
</reference>
<proteinExistence type="predicted"/>
<dbReference type="OrthoDB" id="6358435at2759"/>
<dbReference type="EMBL" id="MNPL01009512">
    <property type="protein sequence ID" value="OQR73683.1"/>
    <property type="molecule type" value="Genomic_DNA"/>
</dbReference>
<sequence length="238" mass="26899">MNVQVSISGPVFAQLLHQHAISPNNQEGLLLGEVSERRFNQINDQAAVNELNEIILKICSFVPCEAYEVYTTMLEIMGEALNAMAPNRGTQLIGYYCFRRNLPLTATFRERRIANAFARFCRGAPFVLGLFSTTFNENFSIHSMEHSFQTVTYTQDGPKLGPASLRVVNLGEDARQEYRTLPGSAASLQQGTFSKLVNNIHYSRREDNNVRVLDKLHESLQEKLLDLSREITETLQVI</sequence>
<dbReference type="Proteomes" id="UP000192247">
    <property type="component" value="Unassembled WGS sequence"/>
</dbReference>
<protein>
    <submittedName>
        <fullName evidence="2">Uncharacterized protein</fullName>
    </submittedName>
</protein>
<name>A0A1V9XJW1_9ACAR</name>
<comment type="caution">
    <text evidence="2">The sequence shown here is derived from an EMBL/GenBank/DDBJ whole genome shotgun (WGS) entry which is preliminary data.</text>
</comment>
<accession>A0A1V9XJW1</accession>
<dbReference type="GO" id="GO:0008017">
    <property type="term" value="F:microtubule binding"/>
    <property type="evidence" value="ECO:0007669"/>
    <property type="project" value="TreeGrafter"/>
</dbReference>
<dbReference type="STRING" id="418985.A0A1V9XJW1"/>
<dbReference type="PRINTS" id="PR02051">
    <property type="entry name" value="PROTEINF175"/>
</dbReference>
<keyword evidence="3" id="KW-1185">Reference proteome</keyword>
<organism evidence="2 3">
    <name type="scientific">Tropilaelaps mercedesae</name>
    <dbReference type="NCBI Taxonomy" id="418985"/>
    <lineage>
        <taxon>Eukaryota</taxon>
        <taxon>Metazoa</taxon>
        <taxon>Ecdysozoa</taxon>
        <taxon>Arthropoda</taxon>
        <taxon>Chelicerata</taxon>
        <taxon>Arachnida</taxon>
        <taxon>Acari</taxon>
        <taxon>Parasitiformes</taxon>
        <taxon>Mesostigmata</taxon>
        <taxon>Gamasina</taxon>
        <taxon>Dermanyssoidea</taxon>
        <taxon>Laelapidae</taxon>
        <taxon>Tropilaelaps</taxon>
    </lineage>
</organism>
<dbReference type="GO" id="GO:0070536">
    <property type="term" value="P:protein K63-linked deubiquitination"/>
    <property type="evidence" value="ECO:0007669"/>
    <property type="project" value="TreeGrafter"/>
</dbReference>
<dbReference type="InterPro" id="IPR023238">
    <property type="entry name" value="FAM175"/>
</dbReference>
<dbReference type="InParanoid" id="A0A1V9XJW1"/>